<organism evidence="6 7">
    <name type="scientific">Marinomonas arenicola</name>
    <dbReference type="NCBI Taxonomy" id="569601"/>
    <lineage>
        <taxon>Bacteria</taxon>
        <taxon>Pseudomonadati</taxon>
        <taxon>Pseudomonadota</taxon>
        <taxon>Gammaproteobacteria</taxon>
        <taxon>Oceanospirillales</taxon>
        <taxon>Oceanospirillaceae</taxon>
        <taxon>Marinomonas</taxon>
    </lineage>
</organism>
<evidence type="ECO:0000256" key="4">
    <source>
        <dbReference type="ARBA" id="ARBA00023163"/>
    </source>
</evidence>
<dbReference type="PROSITE" id="PS50932">
    <property type="entry name" value="HTH_LACI_2"/>
    <property type="match status" value="1"/>
</dbReference>
<evidence type="ECO:0000256" key="3">
    <source>
        <dbReference type="ARBA" id="ARBA00023125"/>
    </source>
</evidence>
<evidence type="ECO:0000256" key="2">
    <source>
        <dbReference type="ARBA" id="ARBA00023015"/>
    </source>
</evidence>
<dbReference type="RefSeq" id="WP_341564919.1">
    <property type="nucleotide sequence ID" value="NZ_JBAKAQ010000006.1"/>
</dbReference>
<dbReference type="PRINTS" id="PR00036">
    <property type="entry name" value="HTHLACI"/>
</dbReference>
<evidence type="ECO:0000259" key="5">
    <source>
        <dbReference type="PROSITE" id="PS50932"/>
    </source>
</evidence>
<dbReference type="InterPro" id="IPR000843">
    <property type="entry name" value="HTH_LacI"/>
</dbReference>
<dbReference type="SUPFAM" id="SSF47413">
    <property type="entry name" value="lambda repressor-like DNA-binding domains"/>
    <property type="match status" value="1"/>
</dbReference>
<keyword evidence="2" id="KW-0805">Transcription regulation</keyword>
<dbReference type="SMART" id="SM00354">
    <property type="entry name" value="HTH_LACI"/>
    <property type="match status" value="1"/>
</dbReference>
<dbReference type="PANTHER" id="PTHR30146">
    <property type="entry name" value="LACI-RELATED TRANSCRIPTIONAL REPRESSOR"/>
    <property type="match status" value="1"/>
</dbReference>
<evidence type="ECO:0000313" key="7">
    <source>
        <dbReference type="Proteomes" id="UP001379949"/>
    </source>
</evidence>
<dbReference type="PROSITE" id="PS00356">
    <property type="entry name" value="HTH_LACI_1"/>
    <property type="match status" value="1"/>
</dbReference>
<dbReference type="CDD" id="cd01392">
    <property type="entry name" value="HTH_LacI"/>
    <property type="match status" value="1"/>
</dbReference>
<keyword evidence="1" id="KW-0678">Repressor</keyword>
<accession>A0ABU9G607</accession>
<keyword evidence="4" id="KW-0804">Transcription</keyword>
<dbReference type="PANTHER" id="PTHR30146:SF148">
    <property type="entry name" value="HTH-TYPE TRANSCRIPTIONAL REPRESSOR PURR-RELATED"/>
    <property type="match status" value="1"/>
</dbReference>
<keyword evidence="3" id="KW-0238">DNA-binding</keyword>
<comment type="caution">
    <text evidence="6">The sequence shown here is derived from an EMBL/GenBank/DDBJ whole genome shotgun (WGS) entry which is preliminary data.</text>
</comment>
<dbReference type="Proteomes" id="UP001379949">
    <property type="component" value="Unassembled WGS sequence"/>
</dbReference>
<protein>
    <submittedName>
        <fullName evidence="6">Substrate-binding domain-containing protein</fullName>
    </submittedName>
</protein>
<evidence type="ECO:0000256" key="1">
    <source>
        <dbReference type="ARBA" id="ARBA00022491"/>
    </source>
</evidence>
<gene>
    <name evidence="6" type="ORF">V6242_11060</name>
</gene>
<dbReference type="Pfam" id="PF00356">
    <property type="entry name" value="LacI"/>
    <property type="match status" value="1"/>
</dbReference>
<dbReference type="InterPro" id="IPR010982">
    <property type="entry name" value="Lambda_DNA-bd_dom_sf"/>
</dbReference>
<dbReference type="Gene3D" id="3.40.50.2300">
    <property type="match status" value="2"/>
</dbReference>
<reference evidence="6 7" key="1">
    <citation type="submission" date="2024-02" db="EMBL/GenBank/DDBJ databases">
        <title>Bacteria isolated from the canopy kelp, Nereocystis luetkeana.</title>
        <authorList>
            <person name="Pfister C.A."/>
            <person name="Younker I.T."/>
            <person name="Light S.H."/>
        </authorList>
    </citation>
    <scope>NUCLEOTIDE SEQUENCE [LARGE SCALE GENOMIC DNA]</scope>
    <source>
        <strain evidence="6 7">TI.4.07</strain>
    </source>
</reference>
<proteinExistence type="predicted"/>
<dbReference type="Gene3D" id="1.10.260.40">
    <property type="entry name" value="lambda repressor-like DNA-binding domains"/>
    <property type="match status" value="1"/>
</dbReference>
<dbReference type="SUPFAM" id="SSF53822">
    <property type="entry name" value="Periplasmic binding protein-like I"/>
    <property type="match status" value="1"/>
</dbReference>
<name>A0ABU9G607_9GAMM</name>
<dbReference type="InterPro" id="IPR028082">
    <property type="entry name" value="Peripla_BP_I"/>
</dbReference>
<dbReference type="Pfam" id="PF13377">
    <property type="entry name" value="Peripla_BP_3"/>
    <property type="match status" value="1"/>
</dbReference>
<dbReference type="EMBL" id="JBAKAR010000008">
    <property type="protein sequence ID" value="MEL0613685.1"/>
    <property type="molecule type" value="Genomic_DNA"/>
</dbReference>
<dbReference type="InterPro" id="IPR046335">
    <property type="entry name" value="LacI/GalR-like_sensor"/>
</dbReference>
<evidence type="ECO:0000313" key="6">
    <source>
        <dbReference type="EMBL" id="MEL0613685.1"/>
    </source>
</evidence>
<keyword evidence="7" id="KW-1185">Reference proteome</keyword>
<sequence length="334" mass="36964">MSATIKDVALLAGVSTTTVSHVLNKTRFVALTTQDKVLRAADELNYAPSAVARSLKVKNTKSLGMLVTTTLNPFFAEVVKEVEKRCYQEGYNLVLCNTDGELEKTNSYLRMLTQKRVDGILVMCAEYDDSLFSSLMGERNLPMVVMDWGPSDPYVDRIQDNSVKGAHLAIRHLIDMGHKKIAYIGGPLEKLPAKQRLDGFVEAMTQAGLTVRDDWVIESDFEFEGGKQGIRQLLACEMLPTAVFIGNDAMAMGAMSEAQLSGIKIPQQLSVIGYDNCLYSAYFSPPLTTINQPKEMLAELAISTMIERINNPRQEGKMIMLEPNLVVRSSVARL</sequence>
<feature type="domain" description="HTH lacI-type" evidence="5">
    <location>
        <begin position="3"/>
        <end position="57"/>
    </location>
</feature>